<feature type="region of interest" description="Disordered" evidence="1">
    <location>
        <begin position="180"/>
        <end position="218"/>
    </location>
</feature>
<feature type="compositionally biased region" description="Basic and acidic residues" evidence="1">
    <location>
        <begin position="274"/>
        <end position="295"/>
    </location>
</feature>
<gene>
    <name evidence="3" type="ORF">TSPGSL018_4254</name>
</gene>
<evidence type="ECO:0000256" key="1">
    <source>
        <dbReference type="SAM" id="MobiDB-lite"/>
    </source>
</evidence>
<proteinExistence type="predicted"/>
<feature type="compositionally biased region" description="Low complexity" evidence="1">
    <location>
        <begin position="439"/>
        <end position="475"/>
    </location>
</feature>
<feature type="compositionally biased region" description="Low complexity" evidence="1">
    <location>
        <begin position="900"/>
        <end position="912"/>
    </location>
</feature>
<feature type="compositionally biased region" description="Pro residues" evidence="1">
    <location>
        <begin position="326"/>
        <end position="338"/>
    </location>
</feature>
<reference evidence="3" key="1">
    <citation type="submission" date="2014-05" db="EMBL/GenBank/DDBJ databases">
        <title>The transcriptome of the halophilic microalga Tetraselmis sp. GSL018 isolated from the Great Salt Lake, Utah.</title>
        <authorList>
            <person name="Jinkerson R.E."/>
            <person name="D'Adamo S."/>
            <person name="Posewitz M.C."/>
        </authorList>
    </citation>
    <scope>NUCLEOTIDE SEQUENCE</scope>
    <source>
        <strain evidence="3">GSL018</strain>
    </source>
</reference>
<evidence type="ECO:0000313" key="3">
    <source>
        <dbReference type="EMBL" id="JAC70384.1"/>
    </source>
</evidence>
<feature type="region of interest" description="Disordered" evidence="1">
    <location>
        <begin position="269"/>
        <end position="507"/>
    </location>
</feature>
<feature type="compositionally biased region" description="Basic residues" evidence="1">
    <location>
        <begin position="185"/>
        <end position="200"/>
    </location>
</feature>
<dbReference type="EMBL" id="GBEZ01015811">
    <property type="protein sequence ID" value="JAC70384.1"/>
    <property type="molecule type" value="Transcribed_RNA"/>
</dbReference>
<name>A0A061RHY3_9CHLO</name>
<evidence type="ECO:0000259" key="2">
    <source>
        <dbReference type="PROSITE" id="PS51293"/>
    </source>
</evidence>
<dbReference type="SMART" id="SM00717">
    <property type="entry name" value="SANT"/>
    <property type="match status" value="1"/>
</dbReference>
<dbReference type="InterPro" id="IPR017884">
    <property type="entry name" value="SANT_dom"/>
</dbReference>
<feature type="region of interest" description="Disordered" evidence="1">
    <location>
        <begin position="891"/>
        <end position="928"/>
    </location>
</feature>
<dbReference type="InterPro" id="IPR001005">
    <property type="entry name" value="SANT/Myb"/>
</dbReference>
<dbReference type="GO" id="GO:0003676">
    <property type="term" value="F:nucleic acid binding"/>
    <property type="evidence" value="ECO:0007669"/>
    <property type="project" value="InterPro"/>
</dbReference>
<organism evidence="3">
    <name type="scientific">Tetraselmis sp. GSL018</name>
    <dbReference type="NCBI Taxonomy" id="582737"/>
    <lineage>
        <taxon>Eukaryota</taxon>
        <taxon>Viridiplantae</taxon>
        <taxon>Chlorophyta</taxon>
        <taxon>core chlorophytes</taxon>
        <taxon>Chlorodendrophyceae</taxon>
        <taxon>Chlorodendrales</taxon>
        <taxon>Chlorodendraceae</taxon>
        <taxon>Tetraselmis</taxon>
    </lineage>
</organism>
<dbReference type="AlphaFoldDB" id="A0A061RHY3"/>
<dbReference type="PROSITE" id="PS51293">
    <property type="entry name" value="SANT"/>
    <property type="match status" value="1"/>
</dbReference>
<dbReference type="Gene3D" id="1.10.10.60">
    <property type="entry name" value="Homeodomain-like"/>
    <property type="match status" value="1"/>
</dbReference>
<dbReference type="InterPro" id="IPR012677">
    <property type="entry name" value="Nucleotide-bd_a/b_plait_sf"/>
</dbReference>
<dbReference type="SUPFAM" id="SSF46689">
    <property type="entry name" value="Homeodomain-like"/>
    <property type="match status" value="1"/>
</dbReference>
<accession>A0A061RHY3</accession>
<feature type="compositionally biased region" description="Low complexity" evidence="1">
    <location>
        <begin position="296"/>
        <end position="325"/>
    </location>
</feature>
<dbReference type="Gene3D" id="3.30.70.330">
    <property type="match status" value="1"/>
</dbReference>
<dbReference type="SUPFAM" id="SSF54928">
    <property type="entry name" value="RNA-binding domain, RBD"/>
    <property type="match status" value="1"/>
</dbReference>
<protein>
    <recommendedName>
        <fullName evidence="2">SANT domain-containing protein</fullName>
    </recommendedName>
</protein>
<sequence length="928" mass="101522">MLEEWTVGDKAEVKGESMGEGFEGSWFPITLVQMDRIFVKAKSEFSNIEEGAYYKVSAETEGAEPGCLVHYDAFGEPGYCPIHQIRRCPPDDSCTKPLQEREAGDAVDYAFEGGWWSGYIRLPYRPELGQEAMVVFPNSSIPEEQTEGRRAIPYSASTESDPVENDGLVRTTMVFANGTWTQAPPRKKLKRARRSTKGKRGAAAASADGVDSQGGKGRMAWTPEEVSVVKEVLMHHGKDFRMLKELLQHRNLSSIKSHYHRNKEQYDRLMTTKPRGDDAPGVTQDDHDSREDQPRADAPAAEGGEAPAHPGAAEAAEMGEPEAAPELPPQCEPSPPGERPFQEEAPAGPVGLGRTLGRPEEVAGAGTRGEVAGEAPGTSAGGRRDDGDSPGAARLRSKPPVFFGTGAEPCGEAPAPRPPRQPKGSGGRSRQDGPTGQLSAWAAADAACVSAAGDSAEPTPPSWSSDQGSESGSEGSRQDVIRKRPSGPADASPIRRRRTMAEQPHEAPAIAIAPVDPRRQPQPLSEGEDVVVCVDNVGSMDEHDFQTLMDQICPFLVKGSARLAQHTLKDGKGTIKFGWGALRCRSHRLALEAVNRIQSHSVLQPGHWLPRPLLAHLADASEPKHRWVLSEGGEQKEMLLGHADKLERAPHFVQQNHLEYKLAVQWRALELQHTQVRERLHNQHVFKLAELLSEARALCGGAHEPLDAHLPGPPPTNSKTCLWVRGVGCNIPRSQLQETFSQFGHVLNVSFPMNPATGKQMDAAVIELGDSEIQANSILDDLWKMLFTCGGSPRAVRASFAFVSAPYGGSQAVWDRAAKLANLPECDATQDRGWQLVGPSAAEGLTQPWLPEAMQSARKCLQDSYDELRIAKRLMWRRKLKMSREFHREIMDTKKRRDQLQSLHESLQSLSQKAPGAHPHARDDQFQP</sequence>
<dbReference type="InterPro" id="IPR035979">
    <property type="entry name" value="RBD_domain_sf"/>
</dbReference>
<dbReference type="InterPro" id="IPR009057">
    <property type="entry name" value="Homeodomain-like_sf"/>
</dbReference>
<feature type="domain" description="SANT" evidence="2">
    <location>
        <begin position="216"/>
        <end position="267"/>
    </location>
</feature>
<dbReference type="CDD" id="cd00167">
    <property type="entry name" value="SANT"/>
    <property type="match status" value="1"/>
</dbReference>